<dbReference type="EMBL" id="CAJRAY010000083">
    <property type="protein sequence ID" value="CAG5091674.1"/>
    <property type="molecule type" value="Genomic_DNA"/>
</dbReference>
<feature type="transmembrane region" description="Helical" evidence="6">
    <location>
        <begin position="250"/>
        <end position="266"/>
    </location>
</feature>
<feature type="transmembrane region" description="Helical" evidence="6">
    <location>
        <begin position="532"/>
        <end position="561"/>
    </location>
</feature>
<dbReference type="InterPro" id="IPR043428">
    <property type="entry name" value="LivM-like"/>
</dbReference>
<keyword evidence="2" id="KW-1003">Cell membrane</keyword>
<feature type="transmembrane region" description="Helical" evidence="6">
    <location>
        <begin position="53"/>
        <end position="70"/>
    </location>
</feature>
<evidence type="ECO:0000256" key="6">
    <source>
        <dbReference type="SAM" id="Phobius"/>
    </source>
</evidence>
<evidence type="ECO:0000256" key="4">
    <source>
        <dbReference type="ARBA" id="ARBA00022989"/>
    </source>
</evidence>
<accession>A0ABM8V7S3</accession>
<evidence type="ECO:0000256" key="2">
    <source>
        <dbReference type="ARBA" id="ARBA00022475"/>
    </source>
</evidence>
<feature type="transmembrane region" description="Helical" evidence="6">
    <location>
        <begin position="500"/>
        <end position="520"/>
    </location>
</feature>
<gene>
    <name evidence="7" type="primary">txxe 3340-livH</name>
    <name evidence="7" type="ORF">TXXE_16090</name>
</gene>
<feature type="transmembrane region" description="Helical" evidence="6">
    <location>
        <begin position="321"/>
        <end position="340"/>
    </location>
</feature>
<dbReference type="CDD" id="cd06581">
    <property type="entry name" value="TM_PBP1_LivM_like"/>
    <property type="match status" value="1"/>
</dbReference>
<evidence type="ECO:0000256" key="5">
    <source>
        <dbReference type="ARBA" id="ARBA00023136"/>
    </source>
</evidence>
<feature type="transmembrane region" description="Helical" evidence="6">
    <location>
        <begin position="444"/>
        <end position="466"/>
    </location>
</feature>
<evidence type="ECO:0000256" key="3">
    <source>
        <dbReference type="ARBA" id="ARBA00022692"/>
    </source>
</evidence>
<feature type="transmembrane region" description="Helical" evidence="6">
    <location>
        <begin position="82"/>
        <end position="102"/>
    </location>
</feature>
<feature type="transmembrane region" description="Helical" evidence="6">
    <location>
        <begin position="122"/>
        <end position="147"/>
    </location>
</feature>
<dbReference type="InterPro" id="IPR001851">
    <property type="entry name" value="ABC_transp_permease"/>
</dbReference>
<evidence type="ECO:0000313" key="7">
    <source>
        <dbReference type="EMBL" id="CAG5091674.1"/>
    </source>
</evidence>
<feature type="transmembrane region" description="Helical" evidence="6">
    <location>
        <begin position="573"/>
        <end position="592"/>
    </location>
</feature>
<dbReference type="PANTHER" id="PTHR30482">
    <property type="entry name" value="HIGH-AFFINITY BRANCHED-CHAIN AMINO ACID TRANSPORT SYSTEM PERMEASE"/>
    <property type="match status" value="1"/>
</dbReference>
<organism evidence="7 8">
    <name type="scientific">Thermobacillus xylanilyticus</name>
    <dbReference type="NCBI Taxonomy" id="76633"/>
    <lineage>
        <taxon>Bacteria</taxon>
        <taxon>Bacillati</taxon>
        <taxon>Bacillota</taxon>
        <taxon>Bacilli</taxon>
        <taxon>Bacillales</taxon>
        <taxon>Paenibacillaceae</taxon>
        <taxon>Thermobacillus</taxon>
    </lineage>
</organism>
<reference evidence="7 8" key="1">
    <citation type="submission" date="2021-04" db="EMBL/GenBank/DDBJ databases">
        <authorList>
            <person name="Rakotoarivonina H."/>
        </authorList>
    </citation>
    <scope>NUCLEOTIDE SEQUENCE [LARGE SCALE GENOMIC DNA]</scope>
    <source>
        <strain evidence="7 8">XE</strain>
    </source>
</reference>
<comment type="subcellular location">
    <subcellularLocation>
        <location evidence="1">Cell membrane</location>
        <topology evidence="1">Multi-pass membrane protein</topology>
    </subcellularLocation>
</comment>
<feature type="transmembrane region" description="Helical" evidence="6">
    <location>
        <begin position="179"/>
        <end position="199"/>
    </location>
</feature>
<proteinExistence type="predicted"/>
<name>A0ABM8V7S3_THEXY</name>
<evidence type="ECO:0000313" key="8">
    <source>
        <dbReference type="Proteomes" id="UP000681526"/>
    </source>
</evidence>
<protein>
    <submittedName>
        <fullName evidence="7">Branched-chain amino acid transport system permease protein</fullName>
    </submittedName>
</protein>
<keyword evidence="4 6" id="KW-1133">Transmembrane helix</keyword>
<dbReference type="CDD" id="cd06582">
    <property type="entry name" value="TM_PBP1_LivH_like"/>
    <property type="match status" value="1"/>
</dbReference>
<keyword evidence="5 6" id="KW-0472">Membrane</keyword>
<dbReference type="Proteomes" id="UP000681526">
    <property type="component" value="Unassembled WGS sequence"/>
</dbReference>
<evidence type="ECO:0000256" key="1">
    <source>
        <dbReference type="ARBA" id="ARBA00004651"/>
    </source>
</evidence>
<keyword evidence="8" id="KW-1185">Reference proteome</keyword>
<feature type="transmembrane region" description="Helical" evidence="6">
    <location>
        <begin position="377"/>
        <end position="396"/>
    </location>
</feature>
<sequence length="596" mass="63033">MIGNLYMLTAIGITQIYGVAGVVNFAHGSVYMAGAYIGWMAITWLHWPLVPVILLVLAGSALLGLALERLAVRPFARAGSTILLLTTIAAGLIIDNAAQVIWGPQTQALPNPLPQWHIRLGAGTVSLLDLFILACGVGTALLLHLFLYRSRAGWAVRATAQDRDAALQMGIDVNRVNRYSFALSGAFAGLSGLLVGLYFSNIYPTMGASATLKGTTAALLGGLGNVPGAILGAYVLGIAETFSVEWLGSSYRNLVAVLLLIAVLLFRPNGLLSGRRALNPEPTAGTFIPHGRPLRFPRWLIPASAVLAAALPLFVANPYALQVLAIGWVFALMAVSLNLISGTTGQISLGHAGFVTLGAYATAILTSRLGLPFSVSLLVSPVVAAVIGVLLCYPALRLRGQYLAIATLGLGEAISLIALNWDSVTQGPLGISGIQPAAFFGYEIWSAAGVYWLDLAALLACVWAVYRLSRSHLGRALRAVREDEVAARAFGIGLARYKSIAFGVSAFFAAVAGVLLAHSYSYIAPDTFTFALSIQVLTMIILGGRDNVGGAVIGAVILIVLPETIRFLGEYRYILYGLLLIGMLRFRPYGLLNSTT</sequence>
<keyword evidence="3 6" id="KW-0812">Transmembrane</keyword>
<feature type="transmembrane region" description="Helical" evidence="6">
    <location>
        <begin position="352"/>
        <end position="371"/>
    </location>
</feature>
<dbReference type="PANTHER" id="PTHR30482:SF20">
    <property type="entry name" value="HIGH-AFFINITY BRANCHED-CHAIN AMINO ACID TRANSPORT SYSTEM PERMEASE PROTEIN LIVM"/>
    <property type="match status" value="1"/>
</dbReference>
<dbReference type="Pfam" id="PF02653">
    <property type="entry name" value="BPD_transp_2"/>
    <property type="match status" value="2"/>
</dbReference>
<comment type="caution">
    <text evidence="7">The sequence shown here is derived from an EMBL/GenBank/DDBJ whole genome shotgun (WGS) entry which is preliminary data.</text>
</comment>
<feature type="transmembrane region" description="Helical" evidence="6">
    <location>
        <begin position="403"/>
        <end position="424"/>
    </location>
</feature>